<evidence type="ECO:0000313" key="10">
    <source>
        <dbReference type="Proteomes" id="UP000198804"/>
    </source>
</evidence>
<sequence>MTFPLDPSALAIAAFAFLLAGFVKGVVGLGLPPVAVGLLSLVMTPAEAAAILVVPAFVTNVWQLVAGPRFGALARRLWPLLVASTLTTLAAGALLHGRYGREATIALGFALMIYAAYGLAALRLAVAPATERWLAPLVGAATGVVTAATGVSSFPAAPYLGGLGLTKDDLIQALGLSFTVSTIALAVALTGTGVLGPKIAGVSLLALLPALGGMFLGGWVRGRVSEPVFRKCFFVGLLGLGAHLAARAVL</sequence>
<dbReference type="PANTHER" id="PTHR30269">
    <property type="entry name" value="TRANSMEMBRANE PROTEIN YFCA"/>
    <property type="match status" value="1"/>
</dbReference>
<feature type="transmembrane region" description="Helical" evidence="8">
    <location>
        <begin position="228"/>
        <end position="246"/>
    </location>
</feature>
<protein>
    <recommendedName>
        <fullName evidence="8">Probable membrane transporter protein</fullName>
    </recommendedName>
</protein>
<proteinExistence type="inferred from homology"/>
<comment type="subcellular location">
    <subcellularLocation>
        <location evidence="1 8">Cell membrane</location>
        <topology evidence="1 8">Multi-pass membrane protein</topology>
    </subcellularLocation>
</comment>
<evidence type="ECO:0000256" key="8">
    <source>
        <dbReference type="RuleBase" id="RU363041"/>
    </source>
</evidence>
<dbReference type="InterPro" id="IPR052017">
    <property type="entry name" value="TSUP"/>
</dbReference>
<dbReference type="PANTHER" id="PTHR30269:SF32">
    <property type="entry name" value="MEMBRANE TRANSPORTER PROTEIN-RELATED"/>
    <property type="match status" value="1"/>
</dbReference>
<feature type="transmembrane region" description="Helical" evidence="8">
    <location>
        <begin position="103"/>
        <end position="126"/>
    </location>
</feature>
<dbReference type="RefSeq" id="WP_091940988.1">
    <property type="nucleotide sequence ID" value="NZ_FOSV01000001.1"/>
</dbReference>
<dbReference type="EMBL" id="FOSV01000001">
    <property type="protein sequence ID" value="SFK30065.1"/>
    <property type="molecule type" value="Genomic_DNA"/>
</dbReference>
<evidence type="ECO:0000256" key="7">
    <source>
        <dbReference type="ARBA" id="ARBA00023136"/>
    </source>
</evidence>
<evidence type="ECO:0000256" key="4">
    <source>
        <dbReference type="ARBA" id="ARBA00022475"/>
    </source>
</evidence>
<evidence type="ECO:0000256" key="3">
    <source>
        <dbReference type="ARBA" id="ARBA00022448"/>
    </source>
</evidence>
<dbReference type="AlphaFoldDB" id="A0A1I3YE30"/>
<dbReference type="Pfam" id="PF01925">
    <property type="entry name" value="TauE"/>
    <property type="match status" value="1"/>
</dbReference>
<feature type="transmembrane region" description="Helical" evidence="8">
    <location>
        <begin position="38"/>
        <end position="65"/>
    </location>
</feature>
<feature type="transmembrane region" description="Helical" evidence="8">
    <location>
        <begin position="202"/>
        <end position="222"/>
    </location>
</feature>
<gene>
    <name evidence="9" type="ORF">SAMN04488125_101160</name>
</gene>
<reference evidence="10" key="1">
    <citation type="submission" date="2016-10" db="EMBL/GenBank/DDBJ databases">
        <authorList>
            <person name="Varghese N."/>
            <person name="Submissions S."/>
        </authorList>
    </citation>
    <scope>NUCLEOTIDE SEQUENCE [LARGE SCALE GENOMIC DNA]</scope>
    <source>
        <strain evidence="10">CGMCC 1.6474</strain>
    </source>
</reference>
<evidence type="ECO:0000256" key="1">
    <source>
        <dbReference type="ARBA" id="ARBA00004651"/>
    </source>
</evidence>
<dbReference type="OrthoDB" id="9800873at2"/>
<dbReference type="InterPro" id="IPR002781">
    <property type="entry name" value="TM_pro_TauE-like"/>
</dbReference>
<keyword evidence="4 8" id="KW-1003">Cell membrane</keyword>
<feature type="transmembrane region" description="Helical" evidence="8">
    <location>
        <begin position="77"/>
        <end position="97"/>
    </location>
</feature>
<evidence type="ECO:0000256" key="5">
    <source>
        <dbReference type="ARBA" id="ARBA00022692"/>
    </source>
</evidence>
<keyword evidence="5 8" id="KW-0812">Transmembrane</keyword>
<dbReference type="Proteomes" id="UP000198804">
    <property type="component" value="Unassembled WGS sequence"/>
</dbReference>
<evidence type="ECO:0000313" key="9">
    <source>
        <dbReference type="EMBL" id="SFK30065.1"/>
    </source>
</evidence>
<evidence type="ECO:0000256" key="6">
    <source>
        <dbReference type="ARBA" id="ARBA00022989"/>
    </source>
</evidence>
<name>A0A1I3YE30_9HYPH</name>
<organism evidence="9 10">
    <name type="scientific">Methylorubrum salsuginis</name>
    <dbReference type="NCBI Taxonomy" id="414703"/>
    <lineage>
        <taxon>Bacteria</taxon>
        <taxon>Pseudomonadati</taxon>
        <taxon>Pseudomonadota</taxon>
        <taxon>Alphaproteobacteria</taxon>
        <taxon>Hyphomicrobiales</taxon>
        <taxon>Methylobacteriaceae</taxon>
        <taxon>Methylorubrum</taxon>
    </lineage>
</organism>
<keyword evidence="10" id="KW-1185">Reference proteome</keyword>
<feature type="transmembrane region" description="Helical" evidence="8">
    <location>
        <begin position="174"/>
        <end position="195"/>
    </location>
</feature>
<accession>A0A1I3YE30</accession>
<dbReference type="STRING" id="414703.SAMN04488125_101160"/>
<keyword evidence="6 8" id="KW-1133">Transmembrane helix</keyword>
<dbReference type="GO" id="GO:0005886">
    <property type="term" value="C:plasma membrane"/>
    <property type="evidence" value="ECO:0007669"/>
    <property type="project" value="UniProtKB-SubCell"/>
</dbReference>
<keyword evidence="3" id="KW-0813">Transport</keyword>
<comment type="similarity">
    <text evidence="2 8">Belongs to the 4-toluene sulfonate uptake permease (TSUP) (TC 2.A.102) family.</text>
</comment>
<keyword evidence="7 8" id="KW-0472">Membrane</keyword>
<evidence type="ECO:0000256" key="2">
    <source>
        <dbReference type="ARBA" id="ARBA00009142"/>
    </source>
</evidence>